<keyword evidence="3" id="KW-1185">Reference proteome</keyword>
<organism evidence="2 3">
    <name type="scientific">Mycolicibacterium frederiksbergense</name>
    <dbReference type="NCBI Taxonomy" id="117567"/>
    <lineage>
        <taxon>Bacteria</taxon>
        <taxon>Bacillati</taxon>
        <taxon>Actinomycetota</taxon>
        <taxon>Actinomycetes</taxon>
        <taxon>Mycobacteriales</taxon>
        <taxon>Mycobacteriaceae</taxon>
        <taxon>Mycolicibacterium</taxon>
    </lineage>
</organism>
<feature type="domain" description="SnoaL-like" evidence="1">
    <location>
        <begin position="14"/>
        <end position="118"/>
    </location>
</feature>
<dbReference type="EMBL" id="CP038799">
    <property type="protein sequence ID" value="QIV82849.1"/>
    <property type="molecule type" value="Genomic_DNA"/>
</dbReference>
<dbReference type="RefSeq" id="WP_168143296.1">
    <property type="nucleotide sequence ID" value="NZ_CBCSDT010000005.1"/>
</dbReference>
<accession>A0A6H0S8T8</accession>
<dbReference type="InterPro" id="IPR037401">
    <property type="entry name" value="SnoaL-like"/>
</dbReference>
<sequence>MTQTPTAPKFTADTWAAFWTAPDPARVAGLLAEDIVGHWPDAPSPVRGRTAYVGKIAELVTAVPDLRLTLVDSATVPGPTAGEELVFLHYTGTGTTASGPITIRGMDRVRTRDGIVVENVIRYSASEI</sequence>
<evidence type="ECO:0000313" key="2">
    <source>
        <dbReference type="EMBL" id="QIV82849.1"/>
    </source>
</evidence>
<dbReference type="KEGG" id="mfre:EXE63_19620"/>
<dbReference type="Proteomes" id="UP000501849">
    <property type="component" value="Chromosome"/>
</dbReference>
<dbReference type="Pfam" id="PF12680">
    <property type="entry name" value="SnoaL_2"/>
    <property type="match status" value="1"/>
</dbReference>
<reference evidence="2 3" key="1">
    <citation type="submission" date="2019-04" db="EMBL/GenBank/DDBJ databases">
        <title>Draft, Whole-Genome Sequence of the Anthracene-degrading Mycobacterium frederiksbergense LB501T, Isolated from a Polycyclic Aromatic Hydrocarbon (PAH)-Contaminated Soil.</title>
        <authorList>
            <person name="Augelletti F."/>
        </authorList>
    </citation>
    <scope>NUCLEOTIDE SEQUENCE [LARGE SCALE GENOMIC DNA]</scope>
    <source>
        <strain evidence="2 3">LB 501T</strain>
    </source>
</reference>
<proteinExistence type="predicted"/>
<dbReference type="Gene3D" id="3.10.450.50">
    <property type="match status" value="1"/>
</dbReference>
<protein>
    <submittedName>
        <fullName evidence="2">Nuclear transport factor 2 family protein</fullName>
    </submittedName>
</protein>
<dbReference type="AlphaFoldDB" id="A0A6H0S8T8"/>
<evidence type="ECO:0000259" key="1">
    <source>
        <dbReference type="Pfam" id="PF12680"/>
    </source>
</evidence>
<gene>
    <name evidence="2" type="ORF">EXE63_19620</name>
</gene>
<dbReference type="SUPFAM" id="SSF54427">
    <property type="entry name" value="NTF2-like"/>
    <property type="match status" value="1"/>
</dbReference>
<evidence type="ECO:0000313" key="3">
    <source>
        <dbReference type="Proteomes" id="UP000501849"/>
    </source>
</evidence>
<name>A0A6H0S8T8_9MYCO</name>
<dbReference type="CDD" id="cd00531">
    <property type="entry name" value="NTF2_like"/>
    <property type="match status" value="1"/>
</dbReference>
<dbReference type="InterPro" id="IPR032710">
    <property type="entry name" value="NTF2-like_dom_sf"/>
</dbReference>